<dbReference type="InterPro" id="IPR029044">
    <property type="entry name" value="Nucleotide-diphossugar_trans"/>
</dbReference>
<evidence type="ECO:0000256" key="5">
    <source>
        <dbReference type="ARBA" id="ARBA00022842"/>
    </source>
</evidence>
<feature type="domain" description="MobA-like NTP transferase" evidence="8">
    <location>
        <begin position="8"/>
        <end position="159"/>
    </location>
</feature>
<keyword evidence="6" id="KW-0342">GTP-binding</keyword>
<evidence type="ECO:0000256" key="7">
    <source>
        <dbReference type="ARBA" id="ARBA00023150"/>
    </source>
</evidence>
<dbReference type="CDD" id="cd02503">
    <property type="entry name" value="MobA"/>
    <property type="match status" value="1"/>
</dbReference>
<evidence type="ECO:0000256" key="4">
    <source>
        <dbReference type="ARBA" id="ARBA00022741"/>
    </source>
</evidence>
<dbReference type="InterPro" id="IPR013482">
    <property type="entry name" value="Molybde_CF_guanTrfase"/>
</dbReference>
<dbReference type="GO" id="GO:0016779">
    <property type="term" value="F:nucleotidyltransferase activity"/>
    <property type="evidence" value="ECO:0007669"/>
    <property type="project" value="UniProtKB-KW"/>
</dbReference>
<keyword evidence="2" id="KW-0808">Transferase</keyword>
<dbReference type="EMBL" id="SMLW01000414">
    <property type="protein sequence ID" value="MTI24446.1"/>
    <property type="molecule type" value="Genomic_DNA"/>
</dbReference>
<name>A0ABW9RL88_9BACT</name>
<sequence length="185" mass="20987">MKEPELYGLVLIGGESRRMGRDKSLISYHATDQRKYSFDLLSDYCSKVFLSCNADQAKNIELPFITDSNNYKGPLKGVLSAQEKFNDVAWLVLACDMPFVDAEVLSMLVTHRDPNAMATCFYHGFPEPLCSIWEPHAYAALIHFVNSGNLRPRHFLEQHPTKYIKSTKGIQDKLRNINSPDESAN</sequence>
<comment type="caution">
    <text evidence="9">The sequence shown here is derived from an EMBL/GenBank/DDBJ whole genome shotgun (WGS) entry which is preliminary data.</text>
</comment>
<dbReference type="RefSeq" id="WP_155170428.1">
    <property type="nucleotide sequence ID" value="NZ_BAAAFL010000015.1"/>
</dbReference>
<evidence type="ECO:0000256" key="3">
    <source>
        <dbReference type="ARBA" id="ARBA00022723"/>
    </source>
</evidence>
<keyword evidence="10" id="KW-1185">Reference proteome</keyword>
<keyword evidence="5" id="KW-0460">Magnesium</keyword>
<dbReference type="InterPro" id="IPR025877">
    <property type="entry name" value="MobA-like_NTP_Trfase"/>
</dbReference>
<evidence type="ECO:0000256" key="6">
    <source>
        <dbReference type="ARBA" id="ARBA00023134"/>
    </source>
</evidence>
<gene>
    <name evidence="9" type="ORF">E1163_05755</name>
</gene>
<dbReference type="Proteomes" id="UP000798808">
    <property type="component" value="Unassembled WGS sequence"/>
</dbReference>
<reference evidence="9 10" key="1">
    <citation type="submission" date="2019-02" db="EMBL/GenBank/DDBJ databases">
        <authorList>
            <person name="Goldberg S.R."/>
            <person name="Haltli B.A."/>
            <person name="Correa H."/>
            <person name="Russell K.G."/>
        </authorList>
    </citation>
    <scope>NUCLEOTIDE SEQUENCE [LARGE SCALE GENOMIC DNA]</scope>
    <source>
        <strain evidence="9 10">JCM 16186</strain>
    </source>
</reference>
<dbReference type="PANTHER" id="PTHR19136:SF81">
    <property type="entry name" value="MOLYBDENUM COFACTOR GUANYLYLTRANSFERASE"/>
    <property type="match status" value="1"/>
</dbReference>
<proteinExistence type="predicted"/>
<keyword evidence="9" id="KW-0548">Nucleotidyltransferase</keyword>
<evidence type="ECO:0000313" key="9">
    <source>
        <dbReference type="EMBL" id="MTI24446.1"/>
    </source>
</evidence>
<dbReference type="Pfam" id="PF12804">
    <property type="entry name" value="NTP_transf_3"/>
    <property type="match status" value="1"/>
</dbReference>
<dbReference type="Gene3D" id="3.90.550.10">
    <property type="entry name" value="Spore Coat Polysaccharide Biosynthesis Protein SpsA, Chain A"/>
    <property type="match status" value="1"/>
</dbReference>
<keyword evidence="1" id="KW-0963">Cytoplasm</keyword>
<dbReference type="PANTHER" id="PTHR19136">
    <property type="entry name" value="MOLYBDENUM COFACTOR GUANYLYLTRANSFERASE"/>
    <property type="match status" value="1"/>
</dbReference>
<organism evidence="9 10">
    <name type="scientific">Fulvivirga kasyanovii</name>
    <dbReference type="NCBI Taxonomy" id="396812"/>
    <lineage>
        <taxon>Bacteria</taxon>
        <taxon>Pseudomonadati</taxon>
        <taxon>Bacteroidota</taxon>
        <taxon>Cytophagia</taxon>
        <taxon>Cytophagales</taxon>
        <taxon>Fulvivirgaceae</taxon>
        <taxon>Fulvivirga</taxon>
    </lineage>
</organism>
<dbReference type="SUPFAM" id="SSF53448">
    <property type="entry name" value="Nucleotide-diphospho-sugar transferases"/>
    <property type="match status" value="1"/>
</dbReference>
<protein>
    <submittedName>
        <fullName evidence="9">Molybdenum cofactor guanylyltransferase</fullName>
    </submittedName>
</protein>
<accession>A0ABW9RL88</accession>
<keyword evidence="4" id="KW-0547">Nucleotide-binding</keyword>
<evidence type="ECO:0000256" key="2">
    <source>
        <dbReference type="ARBA" id="ARBA00022679"/>
    </source>
</evidence>
<evidence type="ECO:0000259" key="8">
    <source>
        <dbReference type="Pfam" id="PF12804"/>
    </source>
</evidence>
<evidence type="ECO:0000313" key="10">
    <source>
        <dbReference type="Proteomes" id="UP000798808"/>
    </source>
</evidence>
<keyword evidence="3" id="KW-0479">Metal-binding</keyword>
<evidence type="ECO:0000256" key="1">
    <source>
        <dbReference type="ARBA" id="ARBA00022490"/>
    </source>
</evidence>
<keyword evidence="7" id="KW-0501">Molybdenum cofactor biosynthesis</keyword>